<dbReference type="Proteomes" id="UP000676336">
    <property type="component" value="Unassembled WGS sequence"/>
</dbReference>
<dbReference type="EMBL" id="CAJOBI010167536">
    <property type="protein sequence ID" value="CAF4875956.1"/>
    <property type="molecule type" value="Genomic_DNA"/>
</dbReference>
<dbReference type="Proteomes" id="UP000681967">
    <property type="component" value="Unassembled WGS sequence"/>
</dbReference>
<name>A0A8S3C9U7_9BILA</name>
<feature type="non-terminal residue" evidence="2">
    <location>
        <position position="1"/>
    </location>
</feature>
<evidence type="ECO:0000313" key="4">
    <source>
        <dbReference type="Proteomes" id="UP000676336"/>
    </source>
</evidence>
<gene>
    <name evidence="1" type="ORF">BYL167_LOCUS38773</name>
    <name evidence="3" type="ORF">GIL414_LOCUS52042</name>
    <name evidence="2" type="ORF">SMN809_LOCUS50578</name>
</gene>
<dbReference type="AlphaFoldDB" id="A0A8S3C9U7"/>
<dbReference type="EMBL" id="CAJOBJ010177303">
    <property type="protein sequence ID" value="CAF4905281.1"/>
    <property type="molecule type" value="Genomic_DNA"/>
</dbReference>
<evidence type="ECO:0000313" key="3">
    <source>
        <dbReference type="EMBL" id="CAF4905281.1"/>
    </source>
</evidence>
<sequence length="73" mass="7895">VQLIIKGGSQMAGTTIEWSTNNTDVLDLEINNIFKTKAIGHAIVRAKSIGFDPLLGQVRIRSTAFELVLSGLI</sequence>
<reference evidence="2" key="1">
    <citation type="submission" date="2021-02" db="EMBL/GenBank/DDBJ databases">
        <authorList>
            <person name="Nowell W R."/>
        </authorList>
    </citation>
    <scope>NUCLEOTIDE SEQUENCE</scope>
</reference>
<dbReference type="EMBL" id="CAJOBH010091534">
    <property type="protein sequence ID" value="CAF4567619.1"/>
    <property type="molecule type" value="Genomic_DNA"/>
</dbReference>
<proteinExistence type="predicted"/>
<organism evidence="2 4">
    <name type="scientific">Rotaria magnacalcarata</name>
    <dbReference type="NCBI Taxonomy" id="392030"/>
    <lineage>
        <taxon>Eukaryota</taxon>
        <taxon>Metazoa</taxon>
        <taxon>Spiralia</taxon>
        <taxon>Gnathifera</taxon>
        <taxon>Rotifera</taxon>
        <taxon>Eurotatoria</taxon>
        <taxon>Bdelloidea</taxon>
        <taxon>Philodinida</taxon>
        <taxon>Philodinidae</taxon>
        <taxon>Rotaria</taxon>
    </lineage>
</organism>
<protein>
    <submittedName>
        <fullName evidence="2">Uncharacterized protein</fullName>
    </submittedName>
</protein>
<accession>A0A8S3C9U7</accession>
<evidence type="ECO:0000313" key="2">
    <source>
        <dbReference type="EMBL" id="CAF4875956.1"/>
    </source>
</evidence>
<comment type="caution">
    <text evidence="2">The sequence shown here is derived from an EMBL/GenBank/DDBJ whole genome shotgun (WGS) entry which is preliminary data.</text>
</comment>
<dbReference type="Proteomes" id="UP000681720">
    <property type="component" value="Unassembled WGS sequence"/>
</dbReference>
<evidence type="ECO:0000313" key="1">
    <source>
        <dbReference type="EMBL" id="CAF4567619.1"/>
    </source>
</evidence>